<dbReference type="Proteomes" id="UP001153148">
    <property type="component" value="Unassembled WGS sequence"/>
</dbReference>
<feature type="region of interest" description="Disordered" evidence="1">
    <location>
        <begin position="1"/>
        <end position="27"/>
    </location>
</feature>
<evidence type="ECO:0000313" key="2">
    <source>
        <dbReference type="EMBL" id="CAG2065640.1"/>
    </source>
</evidence>
<feature type="compositionally biased region" description="Basic residues" evidence="1">
    <location>
        <begin position="16"/>
        <end position="27"/>
    </location>
</feature>
<evidence type="ECO:0000256" key="1">
    <source>
        <dbReference type="SAM" id="MobiDB-lite"/>
    </source>
</evidence>
<comment type="caution">
    <text evidence="2">The sequence shown here is derived from an EMBL/GenBank/DDBJ whole genome shotgun (WGS) entry which is preliminary data.</text>
</comment>
<protein>
    <submittedName>
        <fullName evidence="2">Uncharacterized protein</fullName>
    </submittedName>
</protein>
<gene>
    <name evidence="2" type="ORF">TPAB3V08_LOCUS12584</name>
</gene>
<organism evidence="2 3">
    <name type="scientific">Timema podura</name>
    <name type="common">Walking stick</name>
    <dbReference type="NCBI Taxonomy" id="61482"/>
    <lineage>
        <taxon>Eukaryota</taxon>
        <taxon>Metazoa</taxon>
        <taxon>Ecdysozoa</taxon>
        <taxon>Arthropoda</taxon>
        <taxon>Hexapoda</taxon>
        <taxon>Insecta</taxon>
        <taxon>Pterygota</taxon>
        <taxon>Neoptera</taxon>
        <taxon>Polyneoptera</taxon>
        <taxon>Phasmatodea</taxon>
        <taxon>Timematodea</taxon>
        <taxon>Timematoidea</taxon>
        <taxon>Timematidae</taxon>
        <taxon>Timema</taxon>
    </lineage>
</organism>
<feature type="non-terminal residue" evidence="2">
    <location>
        <position position="1"/>
    </location>
</feature>
<sequence>FQFLKPAKIDYEPRNKGKQKKGTAKVVKTKKILHEHSRREFVKTMKNVRNKLVESVEETPTNNKPVGVLDRFKPKKTIKQS</sequence>
<accession>A0ABN7PEX3</accession>
<dbReference type="EMBL" id="CAJPIN010045317">
    <property type="protein sequence ID" value="CAG2065640.1"/>
    <property type="molecule type" value="Genomic_DNA"/>
</dbReference>
<reference evidence="2" key="1">
    <citation type="submission" date="2021-03" db="EMBL/GenBank/DDBJ databases">
        <authorList>
            <person name="Tran Van P."/>
        </authorList>
    </citation>
    <scope>NUCLEOTIDE SEQUENCE</scope>
</reference>
<proteinExistence type="predicted"/>
<keyword evidence="3" id="KW-1185">Reference proteome</keyword>
<name>A0ABN7PEX3_TIMPD</name>
<evidence type="ECO:0000313" key="3">
    <source>
        <dbReference type="Proteomes" id="UP001153148"/>
    </source>
</evidence>